<keyword evidence="3" id="KW-1185">Reference proteome</keyword>
<evidence type="ECO:0000313" key="3">
    <source>
        <dbReference type="Proteomes" id="UP000321172"/>
    </source>
</evidence>
<reference evidence="2 3" key="1">
    <citation type="journal article" date="2013" name="J. Microbiol. Biotechnol.">
        <title>Novosphingobium ginsenosidimutans sp. nov., with the ability to convert ginsenoside.</title>
        <authorList>
            <person name="Kim J.K."/>
            <person name="He D."/>
            <person name="Liu Q.M."/>
            <person name="Park H.Y."/>
            <person name="Jung M.S."/>
            <person name="Yoon M.H."/>
            <person name="Kim S.C."/>
            <person name="Im W.T."/>
        </authorList>
    </citation>
    <scope>NUCLEOTIDE SEQUENCE [LARGE SCALE GENOMIC DNA]</scope>
    <source>
        <strain evidence="2 3">FW-6</strain>
    </source>
</reference>
<dbReference type="Gene3D" id="3.40.50.1000">
    <property type="entry name" value="HAD superfamily/HAD-like"/>
    <property type="match status" value="1"/>
</dbReference>
<dbReference type="InterPro" id="IPR016181">
    <property type="entry name" value="Acyl_CoA_acyltransferase"/>
</dbReference>
<dbReference type="Proteomes" id="UP000321172">
    <property type="component" value="Chromosome"/>
</dbReference>
<dbReference type="AlphaFoldDB" id="A0A5B8S6N3"/>
<dbReference type="KEGG" id="ngf:FRF71_14305"/>
<accession>A0A5B8S6N3</accession>
<dbReference type="Gene3D" id="3.40.630.30">
    <property type="match status" value="1"/>
</dbReference>
<evidence type="ECO:0000313" key="2">
    <source>
        <dbReference type="EMBL" id="QEA17211.1"/>
    </source>
</evidence>
<dbReference type="NCBIfam" id="TIGR01686">
    <property type="entry name" value="FkbH"/>
    <property type="match status" value="1"/>
</dbReference>
<dbReference type="InterPro" id="IPR023214">
    <property type="entry name" value="HAD_sf"/>
</dbReference>
<proteinExistence type="predicted"/>
<evidence type="ECO:0000259" key="1">
    <source>
        <dbReference type="PROSITE" id="PS51186"/>
    </source>
</evidence>
<dbReference type="SUPFAM" id="SSF55729">
    <property type="entry name" value="Acyl-CoA N-acyltransferases (Nat)"/>
    <property type="match status" value="1"/>
</dbReference>
<dbReference type="InterPro" id="IPR000182">
    <property type="entry name" value="GNAT_dom"/>
</dbReference>
<dbReference type="RefSeq" id="WP_147091290.1">
    <property type="nucleotide sequence ID" value="NZ_BAABJD010000002.1"/>
</dbReference>
<dbReference type="PROSITE" id="PS51186">
    <property type="entry name" value="GNAT"/>
    <property type="match status" value="1"/>
</dbReference>
<organism evidence="2 3">
    <name type="scientific">Novosphingobium ginsenosidimutans</name>
    <dbReference type="NCBI Taxonomy" id="1176536"/>
    <lineage>
        <taxon>Bacteria</taxon>
        <taxon>Pseudomonadati</taxon>
        <taxon>Pseudomonadota</taxon>
        <taxon>Alphaproteobacteria</taxon>
        <taxon>Sphingomonadales</taxon>
        <taxon>Sphingomonadaceae</taxon>
        <taxon>Novosphingobium</taxon>
    </lineage>
</organism>
<dbReference type="OrthoDB" id="323926at2"/>
<dbReference type="InterPro" id="IPR010037">
    <property type="entry name" value="FkbH_domain"/>
</dbReference>
<dbReference type="InterPro" id="IPR010033">
    <property type="entry name" value="HAD_SF_ppase_IIIC"/>
</dbReference>
<feature type="domain" description="N-acetyltransferase" evidence="1">
    <location>
        <begin position="444"/>
        <end position="599"/>
    </location>
</feature>
<sequence length="604" mass="66883">MFQFNYFARPSEWRGDRAPAADDLRDRLLLSWAEHCIECAAPSCYASCDLFSPTEAGKCRRIENGLVPVQAGQRTGVELRFKRWGKLEAQGNARLFPPAKARTAERLTALAARQAHALGQLIGRFSTAPRWATAHETLFKRVNTWLERHRDPTGPVPNLALIEAENLDAEPCELLLTIAVDKARLTRDLTASQLPPPVSIPITLVPGSNRLSIPISDAAPVFECGLPFNLALAPLGSATPHLILFELEVVFDPALAAQPVESAQTEFKVPAKLVVFDLDNTLWDGVLLEGDVRLRDGIRELFRELDERGILLSVASKNAPADALERLAGFGLDELLLFPQIGWLPKSRSIKTIVDTIDIGIDSVMFIDDNPFERAEVSAVHPKVEVLDDQSLANLLQHPRLQGAKTAESRSRRKMYQEAVVRTQAAGSFGDDYLEFLRSCELVLTIRPDLPADHDRIAELVQRTNQLNFSGRKYDRAAIAEALEDDRIHLVIECSDRFGSYGTVGFCMAHLEDIAGTPRVVVDDFMLSCRVQGKFIEQALIDHLVRLAGPATAEVFIDFHKTDRNRPAQLVLEEIGFTGGASSGYSLDPREVELSVPFMTVRTA</sequence>
<name>A0A5B8S6N3_9SPHN</name>
<dbReference type="EMBL" id="CP042345">
    <property type="protein sequence ID" value="QEA17211.1"/>
    <property type="molecule type" value="Genomic_DNA"/>
</dbReference>
<dbReference type="InterPro" id="IPR036412">
    <property type="entry name" value="HAD-like_sf"/>
</dbReference>
<protein>
    <submittedName>
        <fullName evidence="2">HAD-IIIC family phosphatase</fullName>
    </submittedName>
</protein>
<gene>
    <name evidence="2" type="ORF">FRF71_14305</name>
</gene>
<dbReference type="GO" id="GO:0016747">
    <property type="term" value="F:acyltransferase activity, transferring groups other than amino-acyl groups"/>
    <property type="evidence" value="ECO:0007669"/>
    <property type="project" value="InterPro"/>
</dbReference>
<dbReference type="NCBIfam" id="TIGR01681">
    <property type="entry name" value="HAD-SF-IIIC"/>
    <property type="match status" value="1"/>
</dbReference>
<dbReference type="SUPFAM" id="SSF56784">
    <property type="entry name" value="HAD-like"/>
    <property type="match status" value="1"/>
</dbReference>